<evidence type="ECO:0000256" key="3">
    <source>
        <dbReference type="ARBA" id="ARBA00023163"/>
    </source>
</evidence>
<evidence type="ECO:0000259" key="4">
    <source>
        <dbReference type="PROSITE" id="PS50932"/>
    </source>
</evidence>
<dbReference type="PROSITE" id="PS50932">
    <property type="entry name" value="HTH_LACI_2"/>
    <property type="match status" value="1"/>
</dbReference>
<gene>
    <name evidence="5" type="ORF">ACG04R_20725</name>
</gene>
<keyword evidence="2 5" id="KW-0238">DNA-binding</keyword>
<dbReference type="Proteomes" id="UP001606134">
    <property type="component" value="Unassembled WGS sequence"/>
</dbReference>
<protein>
    <submittedName>
        <fullName evidence="5">LacI family DNA-binding transcriptional regulator</fullName>
    </submittedName>
</protein>
<organism evidence="5 6">
    <name type="scientific">Pelomonas candidula</name>
    <dbReference type="NCBI Taxonomy" id="3299025"/>
    <lineage>
        <taxon>Bacteria</taxon>
        <taxon>Pseudomonadati</taxon>
        <taxon>Pseudomonadota</taxon>
        <taxon>Betaproteobacteria</taxon>
        <taxon>Burkholderiales</taxon>
        <taxon>Sphaerotilaceae</taxon>
        <taxon>Roseateles</taxon>
    </lineage>
</organism>
<dbReference type="Pfam" id="PF00356">
    <property type="entry name" value="LacI"/>
    <property type="match status" value="1"/>
</dbReference>
<dbReference type="SUPFAM" id="SSF53822">
    <property type="entry name" value="Periplasmic binding protein-like I"/>
    <property type="match status" value="1"/>
</dbReference>
<comment type="caution">
    <text evidence="5">The sequence shown here is derived from an EMBL/GenBank/DDBJ whole genome shotgun (WGS) entry which is preliminary data.</text>
</comment>
<evidence type="ECO:0000256" key="1">
    <source>
        <dbReference type="ARBA" id="ARBA00023015"/>
    </source>
</evidence>
<evidence type="ECO:0000313" key="5">
    <source>
        <dbReference type="EMBL" id="MFG6489123.1"/>
    </source>
</evidence>
<accession>A0ABW7HHH7</accession>
<dbReference type="GO" id="GO:0003677">
    <property type="term" value="F:DNA binding"/>
    <property type="evidence" value="ECO:0007669"/>
    <property type="project" value="UniProtKB-KW"/>
</dbReference>
<evidence type="ECO:0000313" key="6">
    <source>
        <dbReference type="Proteomes" id="UP001606134"/>
    </source>
</evidence>
<dbReference type="InterPro" id="IPR028082">
    <property type="entry name" value="Peripla_BP_I"/>
</dbReference>
<proteinExistence type="predicted"/>
<keyword evidence="6" id="KW-1185">Reference proteome</keyword>
<dbReference type="InterPro" id="IPR046335">
    <property type="entry name" value="LacI/GalR-like_sensor"/>
</dbReference>
<dbReference type="CDD" id="cd01545">
    <property type="entry name" value="PBP1_SalR"/>
    <property type="match status" value="1"/>
</dbReference>
<dbReference type="PRINTS" id="PR00036">
    <property type="entry name" value="HTHLACI"/>
</dbReference>
<dbReference type="PANTHER" id="PTHR30146:SF153">
    <property type="entry name" value="LACTOSE OPERON REPRESSOR"/>
    <property type="match status" value="1"/>
</dbReference>
<dbReference type="SUPFAM" id="SSF47413">
    <property type="entry name" value="lambda repressor-like DNA-binding domains"/>
    <property type="match status" value="1"/>
</dbReference>
<reference evidence="5 6" key="1">
    <citation type="submission" date="2024-08" db="EMBL/GenBank/DDBJ databases">
        <authorList>
            <person name="Lu H."/>
        </authorList>
    </citation>
    <scope>NUCLEOTIDE SEQUENCE [LARGE SCALE GENOMIC DNA]</scope>
    <source>
        <strain evidence="5 6">BYS78W</strain>
    </source>
</reference>
<keyword evidence="3" id="KW-0804">Transcription</keyword>
<dbReference type="EMBL" id="JBIGIC010000011">
    <property type="protein sequence ID" value="MFG6489123.1"/>
    <property type="molecule type" value="Genomic_DNA"/>
</dbReference>
<dbReference type="CDD" id="cd01392">
    <property type="entry name" value="HTH_LacI"/>
    <property type="match status" value="1"/>
</dbReference>
<feature type="domain" description="HTH lacI-type" evidence="4">
    <location>
        <begin position="14"/>
        <end position="68"/>
    </location>
</feature>
<dbReference type="PANTHER" id="PTHR30146">
    <property type="entry name" value="LACI-RELATED TRANSCRIPTIONAL REPRESSOR"/>
    <property type="match status" value="1"/>
</dbReference>
<dbReference type="Pfam" id="PF13377">
    <property type="entry name" value="Peripla_BP_3"/>
    <property type="match status" value="1"/>
</dbReference>
<dbReference type="PROSITE" id="PS00356">
    <property type="entry name" value="HTH_LACI_1"/>
    <property type="match status" value="1"/>
</dbReference>
<dbReference type="SMART" id="SM00354">
    <property type="entry name" value="HTH_LACI"/>
    <property type="match status" value="1"/>
</dbReference>
<dbReference type="Gene3D" id="1.10.260.40">
    <property type="entry name" value="lambda repressor-like DNA-binding domains"/>
    <property type="match status" value="1"/>
</dbReference>
<sequence length="361" mass="38447">MKQTARQGAVPRSATVSDVARLAGVSTMTVSRVVNGEPTVRPDSRARVQAAVAALNYMPNPSARKLAGSRPILLGLLYSDARAGYLNGFMLGMLGKISLRHVQLNAAHCDAGSDGVDAVASLLDSGVDGLILPPPFCESRVLLDLVARSGTPTVTVSAGRPNPHCYGVSIDDYKAAYEMTRHLLSLGHQRLGFVMGDPGQSCSERRFAGFRAAAIEAGLDEAHDIQTVQGRFTYHSGLDAAEALLAGSQRPSAVFASNDDMAAATVAVAQRLGLYVPSDLTVVGFDDAPLATTIWPELTTVRQPIGEMAGTAVDMLVRHIRAWRNGVRLPVAQQMMDYTLIRRQSDAAPRYRPSARLGIVA</sequence>
<keyword evidence="1" id="KW-0805">Transcription regulation</keyword>
<dbReference type="Gene3D" id="3.40.50.2300">
    <property type="match status" value="2"/>
</dbReference>
<dbReference type="RefSeq" id="WP_394415344.1">
    <property type="nucleotide sequence ID" value="NZ_JBIGIC010000011.1"/>
</dbReference>
<dbReference type="InterPro" id="IPR010982">
    <property type="entry name" value="Lambda_DNA-bd_dom_sf"/>
</dbReference>
<name>A0ABW7HHH7_9BURK</name>
<evidence type="ECO:0000256" key="2">
    <source>
        <dbReference type="ARBA" id="ARBA00023125"/>
    </source>
</evidence>
<dbReference type="InterPro" id="IPR000843">
    <property type="entry name" value="HTH_LacI"/>
</dbReference>